<dbReference type="PANTHER" id="PTHR45718:SF6">
    <property type="entry name" value="ZINC FINGER PROTEIN GLI2"/>
    <property type="match status" value="1"/>
</dbReference>
<evidence type="ECO:0000256" key="3">
    <source>
        <dbReference type="ARBA" id="ARBA00022737"/>
    </source>
</evidence>
<keyword evidence="8" id="KW-0175">Coiled coil</keyword>
<keyword evidence="2" id="KW-0479">Metal-binding</keyword>
<comment type="caution">
    <text evidence="11">The sequence shown here is derived from an EMBL/GenBank/DDBJ whole genome shotgun (WGS) entry which is preliminary data.</text>
</comment>
<dbReference type="PROSITE" id="PS50157">
    <property type="entry name" value="ZINC_FINGER_C2H2_2"/>
    <property type="match status" value="3"/>
</dbReference>
<keyword evidence="4 7" id="KW-0863">Zinc-finger</keyword>
<dbReference type="InterPro" id="IPR036236">
    <property type="entry name" value="Znf_C2H2_sf"/>
</dbReference>
<evidence type="ECO:0000256" key="2">
    <source>
        <dbReference type="ARBA" id="ARBA00022723"/>
    </source>
</evidence>
<evidence type="ECO:0000256" key="1">
    <source>
        <dbReference type="ARBA" id="ARBA00004123"/>
    </source>
</evidence>
<evidence type="ECO:0000256" key="8">
    <source>
        <dbReference type="SAM" id="Coils"/>
    </source>
</evidence>
<dbReference type="SMART" id="SM00355">
    <property type="entry name" value="ZnF_C2H2"/>
    <property type="match status" value="3"/>
</dbReference>
<dbReference type="InterPro" id="IPR013087">
    <property type="entry name" value="Znf_C2H2_type"/>
</dbReference>
<evidence type="ECO:0000256" key="6">
    <source>
        <dbReference type="ARBA" id="ARBA00023242"/>
    </source>
</evidence>
<dbReference type="Gene3D" id="3.30.160.60">
    <property type="entry name" value="Classic Zinc Finger"/>
    <property type="match status" value="3"/>
</dbReference>
<protein>
    <recommendedName>
        <fullName evidence="10">C2H2-type domain-containing protein</fullName>
    </recommendedName>
</protein>
<feature type="domain" description="C2H2-type" evidence="10">
    <location>
        <begin position="58"/>
        <end position="85"/>
    </location>
</feature>
<keyword evidence="6" id="KW-0539">Nucleus</keyword>
<dbReference type="Pfam" id="PF23561">
    <property type="entry name" value="zf-C2H2_15"/>
    <property type="match status" value="1"/>
</dbReference>
<evidence type="ECO:0000256" key="7">
    <source>
        <dbReference type="PROSITE-ProRule" id="PRU00042"/>
    </source>
</evidence>
<feature type="domain" description="C2H2-type" evidence="10">
    <location>
        <begin position="20"/>
        <end position="50"/>
    </location>
</feature>
<feature type="compositionally biased region" description="Acidic residues" evidence="9">
    <location>
        <begin position="165"/>
        <end position="176"/>
    </location>
</feature>
<evidence type="ECO:0000256" key="5">
    <source>
        <dbReference type="ARBA" id="ARBA00022833"/>
    </source>
</evidence>
<comment type="subcellular location">
    <subcellularLocation>
        <location evidence="1">Nucleus</location>
    </subcellularLocation>
</comment>
<evidence type="ECO:0000259" key="10">
    <source>
        <dbReference type="PROSITE" id="PS50157"/>
    </source>
</evidence>
<feature type="region of interest" description="Disordered" evidence="9">
    <location>
        <begin position="157"/>
        <end position="177"/>
    </location>
</feature>
<proteinExistence type="predicted"/>
<dbReference type="InterPro" id="IPR056436">
    <property type="entry name" value="Znf-C2H2_ZIC1-5/GLI1-3-like"/>
</dbReference>
<feature type="coiled-coil region" evidence="8">
    <location>
        <begin position="208"/>
        <end position="242"/>
    </location>
</feature>
<evidence type="ECO:0000313" key="11">
    <source>
        <dbReference type="EMBL" id="GAA5798483.1"/>
    </source>
</evidence>
<dbReference type="Pfam" id="PF24237">
    <property type="entry name" value="INO80E"/>
    <property type="match status" value="1"/>
</dbReference>
<keyword evidence="5" id="KW-0862">Zinc</keyword>
<dbReference type="InterPro" id="IPR043359">
    <property type="entry name" value="GLI-like"/>
</dbReference>
<sequence length="263" mass="30202">MTDENVSSLDEHNNHGTTNLTCHWNACLKVFPNHASLASHLSEDHVGWKKGGYFCEWTNCTRQGAKCHNRFALMMHLRIHTGEKPFECVLNNCGQTFGRMDALVRHKRAEHGETLDKPPTNSYITHIPNLSPKPRKPTKKTSLDMLSKNKRMRNRMYYTTSSSGGEEEEEDEENEDETVKTGIIVAPTQTLLSGSPVYTQYRLAKAQLSYILRENEMLQDELDMAQKKLKRMKTERRVLLDAVMATETQQDEDEYELIPNEIA</sequence>
<dbReference type="PROSITE" id="PS00028">
    <property type="entry name" value="ZINC_FINGER_C2H2_1"/>
    <property type="match status" value="2"/>
</dbReference>
<keyword evidence="3" id="KW-0677">Repeat</keyword>
<dbReference type="Proteomes" id="UP001476247">
    <property type="component" value="Unassembled WGS sequence"/>
</dbReference>
<organism evidence="11 12">
    <name type="scientific">Helicostylum pulchrum</name>
    <dbReference type="NCBI Taxonomy" id="562976"/>
    <lineage>
        <taxon>Eukaryota</taxon>
        <taxon>Fungi</taxon>
        <taxon>Fungi incertae sedis</taxon>
        <taxon>Mucoromycota</taxon>
        <taxon>Mucoromycotina</taxon>
        <taxon>Mucoromycetes</taxon>
        <taxon>Mucorales</taxon>
        <taxon>Mucorineae</taxon>
        <taxon>Mucoraceae</taxon>
        <taxon>Helicostylum</taxon>
    </lineage>
</organism>
<dbReference type="PANTHER" id="PTHR45718">
    <property type="entry name" value="TRANSCRIPTIONAL ACTIVATOR CUBITUS INTERRUPTUS"/>
    <property type="match status" value="1"/>
</dbReference>
<accession>A0ABP9XVR5</accession>
<keyword evidence="12" id="KW-1185">Reference proteome</keyword>
<dbReference type="SUPFAM" id="SSF57667">
    <property type="entry name" value="beta-beta-alpha zinc fingers"/>
    <property type="match status" value="2"/>
</dbReference>
<dbReference type="EMBL" id="BAABUJ010000010">
    <property type="protein sequence ID" value="GAA5798483.1"/>
    <property type="molecule type" value="Genomic_DNA"/>
</dbReference>
<gene>
    <name evidence="11" type="ORF">HPULCUR_003887</name>
</gene>
<feature type="region of interest" description="Disordered" evidence="9">
    <location>
        <begin position="113"/>
        <end position="141"/>
    </location>
</feature>
<evidence type="ECO:0000256" key="9">
    <source>
        <dbReference type="SAM" id="MobiDB-lite"/>
    </source>
</evidence>
<evidence type="ECO:0000313" key="12">
    <source>
        <dbReference type="Proteomes" id="UP001476247"/>
    </source>
</evidence>
<feature type="domain" description="C2H2-type" evidence="10">
    <location>
        <begin position="86"/>
        <end position="118"/>
    </location>
</feature>
<name>A0ABP9XVR5_9FUNG</name>
<reference evidence="11 12" key="1">
    <citation type="submission" date="2024-04" db="EMBL/GenBank/DDBJ databases">
        <title>genome sequences of Mucor flavus KT1a and Helicostylum pulchrum KT1b strains isolation_sourced from the surface of a dry-aged beef.</title>
        <authorList>
            <person name="Toyotome T."/>
            <person name="Hosono M."/>
            <person name="Torimaru M."/>
            <person name="Fukuda K."/>
            <person name="Mikami N."/>
        </authorList>
    </citation>
    <scope>NUCLEOTIDE SEQUENCE [LARGE SCALE GENOMIC DNA]</scope>
    <source>
        <strain evidence="11 12">KT1b</strain>
    </source>
</reference>
<dbReference type="InterPro" id="IPR056515">
    <property type="entry name" value="INO80E_N"/>
</dbReference>
<evidence type="ECO:0000256" key="4">
    <source>
        <dbReference type="ARBA" id="ARBA00022771"/>
    </source>
</evidence>